<dbReference type="Gene3D" id="2.130.10.10">
    <property type="entry name" value="YVTN repeat-like/Quinoprotein amine dehydrogenase"/>
    <property type="match status" value="1"/>
</dbReference>
<sequence>MAGTGTTPAVGVDQPDEGGTSLSRDLLLVLQHLRDEGFTETAHSLERESGLYLDIKHLEDLVRCGAWDDAERYLRGFTGAWGKEDPCSARIFSAICRHKGLEALGRRITAKDREDLMNDPKALASYDEEAAKMVRDFESFRDSAVCFDTASVRNAAFLEIKNLIEANQLFKDKLDFPLLEAPRLRDVGNQSLNWQHSRCEKPKQRPEVMTLYSDHSCDASLDGAKSETEERKMDARRTKVESEKIKTWKLADIYDSGHLQSLCMPDPDKLARTRSKVVGLLYTNDGIALWALGSNAIFKCWKWQHSDRNPKTKLWLAANGISMKNDTSNGNPEEAIACIAMSKIGRVMSASGSKVSLFCVKTCRLLSTSNGPPLSFIAFHPEACEIVAFGMIDGTILVCSYFGHQARVELRGHQNMITGLAFPRARIVLVSSSADGQICVWWGLSGVVKKRSRYIQSSEKWPGPLVGDTRVQFQSDSTDFLVVHKSQLAIYNLDLECLCLWSPRDTLPAPISSAVYSCDYLLVYTGFCDGAIGIFEAKSLSLRCRIAPYAYVPPSISLSVGHIYPVVVSAHPSKPNQIALGMSDGTVHVLEPLDEDPNQGGEHLLLMSNDNGADP</sequence>
<dbReference type="InterPro" id="IPR027728">
    <property type="entry name" value="Topless_fam"/>
</dbReference>
<dbReference type="EMBL" id="CP144753">
    <property type="protein sequence ID" value="WVZ94961.1"/>
    <property type="molecule type" value="Genomic_DNA"/>
</dbReference>
<name>A0AAQ3XEK9_PASNO</name>
<evidence type="ECO:0000259" key="3">
    <source>
        <dbReference type="Pfam" id="PF21889"/>
    </source>
</evidence>
<gene>
    <name evidence="4" type="ORF">U9M48_040785</name>
</gene>
<feature type="domain" description="TPR1-like CTLH-containing" evidence="3">
    <location>
        <begin position="55"/>
        <end position="174"/>
    </location>
</feature>
<proteinExistence type="predicted"/>
<feature type="repeat" description="WD" evidence="1">
    <location>
        <begin position="410"/>
        <end position="441"/>
    </location>
</feature>
<dbReference type="PROSITE" id="PS50896">
    <property type="entry name" value="LISH"/>
    <property type="match status" value="1"/>
</dbReference>
<dbReference type="Pfam" id="PF00400">
    <property type="entry name" value="WD40"/>
    <property type="match status" value="1"/>
</dbReference>
<dbReference type="Pfam" id="PF21889">
    <property type="entry name" value="TPR1-like_2nd"/>
    <property type="match status" value="1"/>
</dbReference>
<dbReference type="PROSITE" id="PS50082">
    <property type="entry name" value="WD_REPEATS_2"/>
    <property type="match status" value="1"/>
</dbReference>
<dbReference type="InterPro" id="IPR001680">
    <property type="entry name" value="WD40_rpt"/>
</dbReference>
<dbReference type="PANTHER" id="PTHR44083">
    <property type="entry name" value="TOPLESS-RELATED PROTEIN 1-RELATED"/>
    <property type="match status" value="1"/>
</dbReference>
<reference evidence="4 5" key="1">
    <citation type="submission" date="2024-02" db="EMBL/GenBank/DDBJ databases">
        <title>High-quality chromosome-scale genome assembly of Pensacola bahiagrass (Paspalum notatum Flugge var. saurae).</title>
        <authorList>
            <person name="Vega J.M."/>
            <person name="Podio M."/>
            <person name="Orjuela J."/>
            <person name="Siena L.A."/>
            <person name="Pessino S.C."/>
            <person name="Combes M.C."/>
            <person name="Mariac C."/>
            <person name="Albertini E."/>
            <person name="Pupilli F."/>
            <person name="Ortiz J.P.A."/>
            <person name="Leblanc O."/>
        </authorList>
    </citation>
    <scope>NUCLEOTIDE SEQUENCE [LARGE SCALE GENOMIC DNA]</scope>
    <source>
        <strain evidence="4">R1</strain>
        <tissue evidence="4">Leaf</tissue>
    </source>
</reference>
<dbReference type="AlphaFoldDB" id="A0AAQ3XEK9"/>
<evidence type="ECO:0000259" key="2">
    <source>
        <dbReference type="Pfam" id="PF21359"/>
    </source>
</evidence>
<evidence type="ECO:0000313" key="5">
    <source>
        <dbReference type="Proteomes" id="UP001341281"/>
    </source>
</evidence>
<keyword evidence="1" id="KW-0853">WD repeat</keyword>
<dbReference type="SUPFAM" id="SSF50978">
    <property type="entry name" value="WD40 repeat-like"/>
    <property type="match status" value="1"/>
</dbReference>
<dbReference type="SMART" id="SM00320">
    <property type="entry name" value="WD40"/>
    <property type="match status" value="3"/>
</dbReference>
<dbReference type="PANTHER" id="PTHR44083:SF5">
    <property type="entry name" value="PROTEIN TOPLESS-RELATED PROTEIN 2"/>
    <property type="match status" value="1"/>
</dbReference>
<dbReference type="InterPro" id="IPR015943">
    <property type="entry name" value="WD40/YVTN_repeat-like_dom_sf"/>
</dbReference>
<dbReference type="Pfam" id="PF21359">
    <property type="entry name" value="zf_topless"/>
    <property type="match status" value="1"/>
</dbReference>
<dbReference type="InterPro" id="IPR048419">
    <property type="entry name" value="Topless_Znf"/>
</dbReference>
<keyword evidence="5" id="KW-1185">Reference proteome</keyword>
<accession>A0AAQ3XEK9</accession>
<dbReference type="InterPro" id="IPR036322">
    <property type="entry name" value="WD40_repeat_dom_sf"/>
</dbReference>
<dbReference type="GO" id="GO:0006355">
    <property type="term" value="P:regulation of DNA-templated transcription"/>
    <property type="evidence" value="ECO:0007669"/>
    <property type="project" value="InterPro"/>
</dbReference>
<dbReference type="PROSITE" id="PS50294">
    <property type="entry name" value="WD_REPEATS_REGION"/>
    <property type="match status" value="1"/>
</dbReference>
<protein>
    <submittedName>
        <fullName evidence="4">Uncharacterized protein</fullName>
    </submittedName>
</protein>
<dbReference type="InterPro" id="IPR006594">
    <property type="entry name" value="LisH"/>
</dbReference>
<evidence type="ECO:0000256" key="1">
    <source>
        <dbReference type="PROSITE-ProRule" id="PRU00221"/>
    </source>
</evidence>
<dbReference type="InterPro" id="IPR054080">
    <property type="entry name" value="TPR1-like_2nd"/>
</dbReference>
<evidence type="ECO:0000313" key="4">
    <source>
        <dbReference type="EMBL" id="WVZ94961.1"/>
    </source>
</evidence>
<organism evidence="4 5">
    <name type="scientific">Paspalum notatum var. saurae</name>
    <dbReference type="NCBI Taxonomy" id="547442"/>
    <lineage>
        <taxon>Eukaryota</taxon>
        <taxon>Viridiplantae</taxon>
        <taxon>Streptophyta</taxon>
        <taxon>Embryophyta</taxon>
        <taxon>Tracheophyta</taxon>
        <taxon>Spermatophyta</taxon>
        <taxon>Magnoliopsida</taxon>
        <taxon>Liliopsida</taxon>
        <taxon>Poales</taxon>
        <taxon>Poaceae</taxon>
        <taxon>PACMAD clade</taxon>
        <taxon>Panicoideae</taxon>
        <taxon>Andropogonodae</taxon>
        <taxon>Paspaleae</taxon>
        <taxon>Paspalinae</taxon>
        <taxon>Paspalum</taxon>
    </lineage>
</organism>
<dbReference type="Proteomes" id="UP001341281">
    <property type="component" value="Chromosome 09"/>
</dbReference>
<feature type="domain" description="TOPLESS zinc finger" evidence="2">
    <location>
        <begin position="177"/>
        <end position="217"/>
    </location>
</feature>